<evidence type="ECO:0000256" key="2">
    <source>
        <dbReference type="ARBA" id="ARBA00022692"/>
    </source>
</evidence>
<feature type="transmembrane region" description="Helical" evidence="5">
    <location>
        <begin position="194"/>
        <end position="212"/>
    </location>
</feature>
<gene>
    <name evidence="7" type="primary">qutD_0</name>
    <name evidence="7" type="ORF">NGRA_2285</name>
</gene>
<dbReference type="InterPro" id="IPR036259">
    <property type="entry name" value="MFS_trans_sf"/>
</dbReference>
<dbReference type="Proteomes" id="UP000740883">
    <property type="component" value="Unassembled WGS sequence"/>
</dbReference>
<feature type="transmembrane region" description="Helical" evidence="5">
    <location>
        <begin position="108"/>
        <end position="126"/>
    </location>
</feature>
<dbReference type="GO" id="GO:0016020">
    <property type="term" value="C:membrane"/>
    <property type="evidence" value="ECO:0007669"/>
    <property type="project" value="UniProtKB-SubCell"/>
</dbReference>
<dbReference type="InterPro" id="IPR020846">
    <property type="entry name" value="MFS_dom"/>
</dbReference>
<dbReference type="PANTHER" id="PTHR48021:SF1">
    <property type="entry name" value="GH07001P-RELATED"/>
    <property type="match status" value="1"/>
</dbReference>
<dbReference type="PANTHER" id="PTHR48021">
    <property type="match status" value="1"/>
</dbReference>
<accession>A0A9P6GYF0</accession>
<name>A0A9P6GYF0_9MICR</name>
<feature type="transmembrane region" description="Helical" evidence="5">
    <location>
        <begin position="303"/>
        <end position="322"/>
    </location>
</feature>
<dbReference type="AlphaFoldDB" id="A0A9P6GYF0"/>
<dbReference type="SUPFAM" id="SSF103473">
    <property type="entry name" value="MFS general substrate transporter"/>
    <property type="match status" value="1"/>
</dbReference>
<keyword evidence="3 5" id="KW-1133">Transmembrane helix</keyword>
<evidence type="ECO:0000256" key="5">
    <source>
        <dbReference type="SAM" id="Phobius"/>
    </source>
</evidence>
<dbReference type="InterPro" id="IPR050549">
    <property type="entry name" value="MFS_Trehalose_Transporter"/>
</dbReference>
<reference evidence="7 8" key="1">
    <citation type="journal article" date="2020" name="Genome Biol. Evol.">
        <title>Comparative genomics of strictly vertically transmitted, feminizing microsporidia endosymbionts of amphipod crustaceans.</title>
        <authorList>
            <person name="Cormier A."/>
            <person name="Chebbi M.A."/>
            <person name="Giraud I."/>
            <person name="Wattier R."/>
            <person name="Teixeira M."/>
            <person name="Gilbert C."/>
            <person name="Rigaud T."/>
            <person name="Cordaux R."/>
        </authorList>
    </citation>
    <scope>NUCLEOTIDE SEQUENCE [LARGE SCALE GENOMIC DNA]</scope>
    <source>
        <strain evidence="7 8">Ou3-Ou53</strain>
    </source>
</reference>
<dbReference type="GO" id="GO:0022857">
    <property type="term" value="F:transmembrane transporter activity"/>
    <property type="evidence" value="ECO:0007669"/>
    <property type="project" value="InterPro"/>
</dbReference>
<feature type="transmembrane region" description="Helical" evidence="5">
    <location>
        <begin position="390"/>
        <end position="409"/>
    </location>
</feature>
<keyword evidence="2 5" id="KW-0812">Transmembrane</keyword>
<dbReference type="EMBL" id="SBJO01000226">
    <property type="protein sequence ID" value="KAF9762001.1"/>
    <property type="molecule type" value="Genomic_DNA"/>
</dbReference>
<keyword evidence="8" id="KW-1185">Reference proteome</keyword>
<comment type="subcellular location">
    <subcellularLocation>
        <location evidence="1">Membrane</location>
        <topology evidence="1">Multi-pass membrane protein</topology>
    </subcellularLocation>
</comment>
<feature type="transmembrane region" description="Helical" evidence="5">
    <location>
        <begin position="84"/>
        <end position="101"/>
    </location>
</feature>
<keyword evidence="4 5" id="KW-0472">Membrane</keyword>
<feature type="transmembrane region" description="Helical" evidence="5">
    <location>
        <begin position="328"/>
        <end position="346"/>
    </location>
</feature>
<dbReference type="OrthoDB" id="5290825at2759"/>
<comment type="caution">
    <text evidence="7">The sequence shown here is derived from an EMBL/GenBank/DDBJ whole genome shotgun (WGS) entry which is preliminary data.</text>
</comment>
<evidence type="ECO:0000313" key="7">
    <source>
        <dbReference type="EMBL" id="KAF9762001.1"/>
    </source>
</evidence>
<feature type="transmembrane region" description="Helical" evidence="5">
    <location>
        <begin position="35"/>
        <end position="59"/>
    </location>
</feature>
<evidence type="ECO:0000256" key="4">
    <source>
        <dbReference type="ARBA" id="ARBA00023136"/>
    </source>
</evidence>
<feature type="transmembrane region" description="Helical" evidence="5">
    <location>
        <begin position="132"/>
        <end position="155"/>
    </location>
</feature>
<proteinExistence type="predicted"/>
<dbReference type="Pfam" id="PF00083">
    <property type="entry name" value="Sugar_tr"/>
    <property type="match status" value="2"/>
</dbReference>
<evidence type="ECO:0000259" key="6">
    <source>
        <dbReference type="PROSITE" id="PS50850"/>
    </source>
</evidence>
<feature type="transmembrane region" description="Helical" evidence="5">
    <location>
        <begin position="276"/>
        <end position="296"/>
    </location>
</feature>
<feature type="transmembrane region" description="Helical" evidence="5">
    <location>
        <begin position="167"/>
        <end position="188"/>
    </location>
</feature>
<protein>
    <submittedName>
        <fullName evidence="7">Quinate permease</fullName>
    </submittedName>
</protein>
<organism evidence="7 8">
    <name type="scientific">Nosema granulosis</name>
    <dbReference type="NCBI Taxonomy" id="83296"/>
    <lineage>
        <taxon>Eukaryota</taxon>
        <taxon>Fungi</taxon>
        <taxon>Fungi incertae sedis</taxon>
        <taxon>Microsporidia</taxon>
        <taxon>Nosematidae</taxon>
        <taxon>Nosema</taxon>
    </lineage>
</organism>
<dbReference type="PROSITE" id="PS50850">
    <property type="entry name" value="MFS"/>
    <property type="match status" value="1"/>
</dbReference>
<evidence type="ECO:0000256" key="1">
    <source>
        <dbReference type="ARBA" id="ARBA00004141"/>
    </source>
</evidence>
<dbReference type="InterPro" id="IPR005828">
    <property type="entry name" value="MFS_sugar_transport-like"/>
</dbReference>
<evidence type="ECO:0000256" key="3">
    <source>
        <dbReference type="ARBA" id="ARBA00022989"/>
    </source>
</evidence>
<feature type="domain" description="Major facilitator superfamily (MFS) profile" evidence="6">
    <location>
        <begin position="37"/>
        <end position="413"/>
    </location>
</feature>
<feature type="transmembrane region" description="Helical" evidence="5">
    <location>
        <begin position="366"/>
        <end position="384"/>
    </location>
</feature>
<sequence length="442" mass="49944">MEKNENEEAAFISTVEQFELEVEDKKEPDSKYTSILTLIAICNMSFLVGLNNTSFAHIIEISLNMYSSQYFPEHHPLLAKLPPIFYHIGGLISAIVSYNIKKVDFKKILKFSCALLLIAYCLTIAYPHILVIYLTRILIGFATGCMCIIIPQILHKMAEGTGKSAQLMTIFPFSLMSGLTMAVAWGLITTSTNYIYINLIPIILSALGFFSLNHTIPLKVQIKDKKKQSLWSFMYNSLSVRSFLHIIMLHFFSKTTGIDILVFFSSDLFKGKHSKFFSLLPLVLATLFTLTGGFVPDRLGRKIPFVLGLLGIAVLHLLIYFIGPNIFIFLLFMVFFFSGLNSVPFISQNEVVPEEFKTTANELGGIVSWLLGFLMTAFVSLMLTKQSLNVWLIVFCLTLIGLVLVVILMKETNGLQQTDFITKFLNYDSWYKAREIKVDEAI</sequence>
<dbReference type="Gene3D" id="1.20.1250.20">
    <property type="entry name" value="MFS general substrate transporter like domains"/>
    <property type="match status" value="2"/>
</dbReference>
<evidence type="ECO:0000313" key="8">
    <source>
        <dbReference type="Proteomes" id="UP000740883"/>
    </source>
</evidence>